<dbReference type="CDD" id="cd03441">
    <property type="entry name" value="R_hydratase_like"/>
    <property type="match status" value="1"/>
</dbReference>
<dbReference type="InterPro" id="IPR029069">
    <property type="entry name" value="HotDog_dom_sf"/>
</dbReference>
<protein>
    <recommendedName>
        <fullName evidence="1">UPF0336 protein Caci_0898</fullName>
    </recommendedName>
</protein>
<dbReference type="Gene3D" id="3.10.129.10">
    <property type="entry name" value="Hotdog Thioesterase"/>
    <property type="match status" value="1"/>
</dbReference>
<proteinExistence type="inferred from homology"/>
<accession>C7Q2I8</accession>
<dbReference type="PIRSF" id="PIRSF018072">
    <property type="entry name" value="UCP018072"/>
    <property type="match status" value="1"/>
</dbReference>
<evidence type="ECO:0000313" key="3">
    <source>
        <dbReference type="EMBL" id="ACU69830.1"/>
    </source>
</evidence>
<name>C7Q2I8_CATAD</name>
<reference evidence="3 4" key="1">
    <citation type="journal article" date="2009" name="Stand. Genomic Sci.">
        <title>Complete genome sequence of Catenulispora acidiphila type strain (ID 139908).</title>
        <authorList>
            <person name="Copeland A."/>
            <person name="Lapidus A."/>
            <person name="Glavina Del Rio T."/>
            <person name="Nolan M."/>
            <person name="Lucas S."/>
            <person name="Chen F."/>
            <person name="Tice H."/>
            <person name="Cheng J.F."/>
            <person name="Bruce D."/>
            <person name="Goodwin L."/>
            <person name="Pitluck S."/>
            <person name="Mikhailova N."/>
            <person name="Pati A."/>
            <person name="Ivanova N."/>
            <person name="Mavromatis K."/>
            <person name="Chen A."/>
            <person name="Palaniappan K."/>
            <person name="Chain P."/>
            <person name="Land M."/>
            <person name="Hauser L."/>
            <person name="Chang Y.J."/>
            <person name="Jeffries C.D."/>
            <person name="Chertkov O."/>
            <person name="Brettin T."/>
            <person name="Detter J.C."/>
            <person name="Han C."/>
            <person name="Ali Z."/>
            <person name="Tindall B.J."/>
            <person name="Goker M."/>
            <person name="Bristow J."/>
            <person name="Eisen J.A."/>
            <person name="Markowitz V."/>
            <person name="Hugenholtz P."/>
            <person name="Kyrpides N.C."/>
            <person name="Klenk H.P."/>
        </authorList>
    </citation>
    <scope>NUCLEOTIDE SEQUENCE [LARGE SCALE GENOMIC DNA]</scope>
    <source>
        <strain evidence="4">DSM 44928 / JCM 14897 / NBRC 102108 / NRRL B-24433 / ID139908</strain>
    </source>
</reference>
<dbReference type="eggNOG" id="COG2030">
    <property type="taxonomic scope" value="Bacteria"/>
</dbReference>
<dbReference type="AlphaFoldDB" id="C7Q2I8"/>
<dbReference type="HOGENOM" id="CLU_116276_0_0_11"/>
<dbReference type="SUPFAM" id="SSF54637">
    <property type="entry name" value="Thioesterase/thiol ester dehydrase-isomerase"/>
    <property type="match status" value="1"/>
</dbReference>
<dbReference type="Pfam" id="PF13452">
    <property type="entry name" value="FAS1_DH_region"/>
    <property type="match status" value="1"/>
</dbReference>
<dbReference type="InterPro" id="IPR016709">
    <property type="entry name" value="HadA-like"/>
</dbReference>
<dbReference type="STRING" id="479433.Caci_0898"/>
<evidence type="ECO:0000259" key="2">
    <source>
        <dbReference type="Pfam" id="PF13452"/>
    </source>
</evidence>
<feature type="domain" description="FAS1-like dehydratase" evidence="2">
    <location>
        <begin position="7"/>
        <end position="136"/>
    </location>
</feature>
<evidence type="ECO:0000256" key="1">
    <source>
        <dbReference type="HAMAP-Rule" id="MF_00799"/>
    </source>
</evidence>
<sequence length="165" mass="17506">MALDAGFIGRTYPPTAVYEVGREKIREFADAIGDPNPVYRDPAVAQDLGHRDVLAPPTFPIAITWPAATVIIEDPDLGLDFSRVLHGEQRFVYTRPIYADDQLTATVIIEDISERMGQGFLSTRTDLNTVDGELVVSGFSKLVVVGAGTGAGAGNGTGAGEGEQA</sequence>
<dbReference type="InParanoid" id="C7Q2I8"/>
<comment type="similarity">
    <text evidence="1">Belongs to the UPF0336 family.</text>
</comment>
<gene>
    <name evidence="3" type="ordered locus">Caci_0898</name>
</gene>
<organism evidence="3 4">
    <name type="scientific">Catenulispora acidiphila (strain DSM 44928 / JCM 14897 / NBRC 102108 / NRRL B-24433 / ID139908)</name>
    <dbReference type="NCBI Taxonomy" id="479433"/>
    <lineage>
        <taxon>Bacteria</taxon>
        <taxon>Bacillati</taxon>
        <taxon>Actinomycetota</taxon>
        <taxon>Actinomycetes</taxon>
        <taxon>Catenulisporales</taxon>
        <taxon>Catenulisporaceae</taxon>
        <taxon>Catenulispora</taxon>
    </lineage>
</organism>
<keyword evidence="4" id="KW-1185">Reference proteome</keyword>
<dbReference type="InterPro" id="IPR039569">
    <property type="entry name" value="FAS1-like_DH_region"/>
</dbReference>
<dbReference type="RefSeq" id="WP_012785125.1">
    <property type="nucleotide sequence ID" value="NC_013131.1"/>
</dbReference>
<evidence type="ECO:0000313" key="4">
    <source>
        <dbReference type="Proteomes" id="UP000000851"/>
    </source>
</evidence>
<dbReference type="KEGG" id="cai:Caci_0898"/>
<dbReference type="Proteomes" id="UP000000851">
    <property type="component" value="Chromosome"/>
</dbReference>
<dbReference type="HAMAP" id="MF_00799">
    <property type="entry name" value="UPF0336"/>
    <property type="match status" value="1"/>
</dbReference>
<dbReference type="EMBL" id="CP001700">
    <property type="protein sequence ID" value="ACU69830.1"/>
    <property type="molecule type" value="Genomic_DNA"/>
</dbReference>
<dbReference type="OrthoDB" id="5415111at2"/>